<feature type="transmembrane region" description="Helical" evidence="1">
    <location>
        <begin position="17"/>
        <end position="37"/>
    </location>
</feature>
<reference evidence="3" key="1">
    <citation type="submission" date="2016-10" db="EMBL/GenBank/DDBJ databases">
        <authorList>
            <person name="Varghese N."/>
            <person name="Submissions S."/>
        </authorList>
    </citation>
    <scope>NUCLEOTIDE SEQUENCE [LARGE SCALE GENOMIC DNA]</scope>
    <source>
        <strain evidence="3">CECT 8338</strain>
    </source>
</reference>
<gene>
    <name evidence="2" type="ORF">SAMN05216210_3523</name>
</gene>
<keyword evidence="1" id="KW-0472">Membrane</keyword>
<feature type="transmembrane region" description="Helical" evidence="1">
    <location>
        <begin position="79"/>
        <end position="100"/>
    </location>
</feature>
<evidence type="ECO:0000256" key="1">
    <source>
        <dbReference type="SAM" id="Phobius"/>
    </source>
</evidence>
<dbReference type="AlphaFoldDB" id="A0A1H2I3Z8"/>
<keyword evidence="1" id="KW-1133">Transmembrane helix</keyword>
<accession>A0A1H2I3Z8</accession>
<proteinExistence type="predicted"/>
<dbReference type="EMBL" id="LT629787">
    <property type="protein sequence ID" value="SDU38626.1"/>
    <property type="molecule type" value="Genomic_DNA"/>
</dbReference>
<dbReference type="RefSeq" id="WP_092389438.1">
    <property type="nucleotide sequence ID" value="NZ_LT629787.1"/>
</dbReference>
<sequence>MTFTGALTILGYAVMPYLWLITLLLAVFFALQVVARLRGYRFLQHRKGLSLLLAALTGLSGLLWIPALTHSRLAYVASTFDWVAMLGALLGVTLLAFVLIHPASYLLRKQPVKPD</sequence>
<evidence type="ECO:0000313" key="2">
    <source>
        <dbReference type="EMBL" id="SDU38626.1"/>
    </source>
</evidence>
<evidence type="ECO:0000313" key="3">
    <source>
        <dbReference type="Proteomes" id="UP000243924"/>
    </source>
</evidence>
<keyword evidence="1" id="KW-0812">Transmembrane</keyword>
<name>A0A1H2I3Z8_9GAMM</name>
<dbReference type="OrthoDB" id="6119666at2"/>
<keyword evidence="3" id="KW-1185">Reference proteome</keyword>
<organism evidence="2 3">
    <name type="scientific">Halopseudomonas salegens</name>
    <dbReference type="NCBI Taxonomy" id="1434072"/>
    <lineage>
        <taxon>Bacteria</taxon>
        <taxon>Pseudomonadati</taxon>
        <taxon>Pseudomonadota</taxon>
        <taxon>Gammaproteobacteria</taxon>
        <taxon>Pseudomonadales</taxon>
        <taxon>Pseudomonadaceae</taxon>
        <taxon>Halopseudomonas</taxon>
    </lineage>
</organism>
<feature type="transmembrane region" description="Helical" evidence="1">
    <location>
        <begin position="49"/>
        <end position="67"/>
    </location>
</feature>
<dbReference type="STRING" id="1434072.SAMN05216210_3523"/>
<dbReference type="Proteomes" id="UP000243924">
    <property type="component" value="Chromosome I"/>
</dbReference>
<protein>
    <submittedName>
        <fullName evidence="2">Uncharacterized protein</fullName>
    </submittedName>
</protein>